<comment type="caution">
    <text evidence="1">The sequence shown here is derived from an EMBL/GenBank/DDBJ whole genome shotgun (WGS) entry which is preliminary data.</text>
</comment>
<organism evidence="1 2">
    <name type="scientific">Actinomadura livida</name>
    <dbReference type="NCBI Taxonomy" id="79909"/>
    <lineage>
        <taxon>Bacteria</taxon>
        <taxon>Bacillati</taxon>
        <taxon>Actinomycetota</taxon>
        <taxon>Actinomycetes</taxon>
        <taxon>Streptosporangiales</taxon>
        <taxon>Thermomonosporaceae</taxon>
        <taxon>Actinomadura</taxon>
    </lineage>
</organism>
<name>A0ABN1FBH7_9ACTN</name>
<dbReference type="EMBL" id="BAAAHD010000064">
    <property type="protein sequence ID" value="GAA0587197.1"/>
    <property type="molecule type" value="Genomic_DNA"/>
</dbReference>
<sequence>MITDWLPLTCFSAALPACRAASVHRPNGTLMARKRGKITQVDHCLELARLPARGLPSGTDMARGPLPCVARTPLPA</sequence>
<evidence type="ECO:0000313" key="2">
    <source>
        <dbReference type="Proteomes" id="UP001501427"/>
    </source>
</evidence>
<accession>A0ABN1FBH7</accession>
<protein>
    <recommendedName>
        <fullName evidence="3">Secreted protein</fullName>
    </recommendedName>
</protein>
<reference evidence="1 2" key="1">
    <citation type="journal article" date="2019" name="Int. J. Syst. Evol. Microbiol.">
        <title>The Global Catalogue of Microorganisms (GCM) 10K type strain sequencing project: providing services to taxonomists for standard genome sequencing and annotation.</title>
        <authorList>
            <consortium name="The Broad Institute Genomics Platform"/>
            <consortium name="The Broad Institute Genome Sequencing Center for Infectious Disease"/>
            <person name="Wu L."/>
            <person name="Ma J."/>
        </authorList>
    </citation>
    <scope>NUCLEOTIDE SEQUENCE [LARGE SCALE GENOMIC DNA]</scope>
    <source>
        <strain evidence="1 2">JCM 10667</strain>
    </source>
</reference>
<gene>
    <name evidence="1" type="ORF">GCM10009546_56980</name>
</gene>
<dbReference type="Proteomes" id="UP001501427">
    <property type="component" value="Unassembled WGS sequence"/>
</dbReference>
<evidence type="ECO:0008006" key="3">
    <source>
        <dbReference type="Google" id="ProtNLM"/>
    </source>
</evidence>
<evidence type="ECO:0000313" key="1">
    <source>
        <dbReference type="EMBL" id="GAA0587197.1"/>
    </source>
</evidence>
<proteinExistence type="predicted"/>
<keyword evidence="2" id="KW-1185">Reference proteome</keyword>